<dbReference type="Pfam" id="PF03712">
    <property type="entry name" value="Cu2_monoox_C"/>
    <property type="match status" value="1"/>
</dbReference>
<dbReference type="OMA" id="YKKHKRC"/>
<dbReference type="InterPro" id="IPR036939">
    <property type="entry name" value="Cu2_ascorb_mOase_N_sf"/>
</dbReference>
<evidence type="ECO:0000313" key="13">
    <source>
        <dbReference type="EMBL" id="ESO82137.1"/>
    </source>
</evidence>
<dbReference type="RefSeq" id="XP_009067165.1">
    <property type="nucleotide sequence ID" value="XM_009068917.1"/>
</dbReference>
<proteinExistence type="inferred from homology"/>
<evidence type="ECO:0000256" key="11">
    <source>
        <dbReference type="ARBA" id="ARBA00023180"/>
    </source>
</evidence>
<comment type="subcellular location">
    <subcellularLocation>
        <location evidence="2">Membrane</location>
    </subcellularLocation>
</comment>
<dbReference type="Proteomes" id="UP000030746">
    <property type="component" value="Unassembled WGS sequence"/>
</dbReference>
<evidence type="ECO:0000256" key="2">
    <source>
        <dbReference type="ARBA" id="ARBA00004370"/>
    </source>
</evidence>
<dbReference type="OrthoDB" id="10003276at2759"/>
<evidence type="ECO:0000256" key="7">
    <source>
        <dbReference type="ARBA" id="ARBA00023008"/>
    </source>
</evidence>
<evidence type="ECO:0000256" key="1">
    <source>
        <dbReference type="ARBA" id="ARBA00001973"/>
    </source>
</evidence>
<evidence type="ECO:0000256" key="9">
    <source>
        <dbReference type="ARBA" id="ARBA00023136"/>
    </source>
</evidence>
<reference evidence="13 14" key="1">
    <citation type="journal article" date="2013" name="Nature">
        <title>Insights into bilaterian evolution from three spiralian genomes.</title>
        <authorList>
            <person name="Simakov O."/>
            <person name="Marletaz F."/>
            <person name="Cho S.J."/>
            <person name="Edsinger-Gonzales E."/>
            <person name="Havlak P."/>
            <person name="Hellsten U."/>
            <person name="Kuo D.H."/>
            <person name="Larsson T."/>
            <person name="Lv J."/>
            <person name="Arendt D."/>
            <person name="Savage R."/>
            <person name="Osoegawa K."/>
            <person name="de Jong P."/>
            <person name="Grimwood J."/>
            <person name="Chapman J.A."/>
            <person name="Shapiro H."/>
            <person name="Aerts A."/>
            <person name="Otillar R.P."/>
            <person name="Terry A.Y."/>
            <person name="Boore J.L."/>
            <person name="Grigoriev I.V."/>
            <person name="Lindberg D.R."/>
            <person name="Seaver E.C."/>
            <person name="Weisblat D.A."/>
            <person name="Putnam N.H."/>
            <person name="Rokhsar D.S."/>
        </authorList>
    </citation>
    <scope>NUCLEOTIDE SEQUENCE [LARGE SCALE GENOMIC DNA]</scope>
</reference>
<dbReference type="GeneID" id="20233653"/>
<dbReference type="FunFam" id="2.60.120.230:FF:000001">
    <property type="entry name" value="Monooxygenase, DBH-like 1"/>
    <property type="match status" value="1"/>
</dbReference>
<keyword evidence="4" id="KW-0479">Metal-binding</keyword>
<dbReference type="InterPro" id="IPR028460">
    <property type="entry name" value="Tbh/DBH"/>
</dbReference>
<feature type="domain" description="DOMON" evidence="12">
    <location>
        <begin position="6"/>
        <end position="119"/>
    </location>
</feature>
<dbReference type="CDD" id="cd09631">
    <property type="entry name" value="DOMON_DOH"/>
    <property type="match status" value="1"/>
</dbReference>
<dbReference type="GO" id="GO:0030667">
    <property type="term" value="C:secretory granule membrane"/>
    <property type="evidence" value="ECO:0007669"/>
    <property type="project" value="TreeGrafter"/>
</dbReference>
<comment type="similarity">
    <text evidence="3">Belongs to the copper type II ascorbate-dependent monooxygenase family.</text>
</comment>
<keyword evidence="10" id="KW-1015">Disulfide bond</keyword>
<dbReference type="InterPro" id="IPR024548">
    <property type="entry name" value="Cu2_monoox_C"/>
</dbReference>
<dbReference type="InterPro" id="IPR000323">
    <property type="entry name" value="Cu2_ascorb_mOase_N"/>
</dbReference>
<comment type="cofactor">
    <cofactor evidence="1">
        <name>Cu(2+)</name>
        <dbReference type="ChEBI" id="CHEBI:29036"/>
    </cofactor>
</comment>
<dbReference type="Gene3D" id="2.60.120.230">
    <property type="match status" value="1"/>
</dbReference>
<dbReference type="PROSITE" id="PS50836">
    <property type="entry name" value="DOMON"/>
    <property type="match status" value="1"/>
</dbReference>
<dbReference type="GO" id="GO:0042421">
    <property type="term" value="P:norepinephrine biosynthetic process"/>
    <property type="evidence" value="ECO:0007669"/>
    <property type="project" value="TreeGrafter"/>
</dbReference>
<dbReference type="EMBL" id="KB204017">
    <property type="protein sequence ID" value="ESO82137.1"/>
    <property type="molecule type" value="Genomic_DNA"/>
</dbReference>
<keyword evidence="9" id="KW-0472">Membrane</keyword>
<dbReference type="CTD" id="20233653"/>
<dbReference type="GO" id="GO:0005507">
    <property type="term" value="F:copper ion binding"/>
    <property type="evidence" value="ECO:0007669"/>
    <property type="project" value="InterPro"/>
</dbReference>
<dbReference type="SUPFAM" id="SSF49742">
    <property type="entry name" value="PHM/PNGase F"/>
    <property type="match status" value="2"/>
</dbReference>
<dbReference type="Pfam" id="PF01082">
    <property type="entry name" value="Cu2_monooxygen"/>
    <property type="match status" value="1"/>
</dbReference>
<dbReference type="InterPro" id="IPR000945">
    <property type="entry name" value="DBH-like"/>
</dbReference>
<evidence type="ECO:0000256" key="8">
    <source>
        <dbReference type="ARBA" id="ARBA00023033"/>
    </source>
</evidence>
<dbReference type="SMART" id="SM00664">
    <property type="entry name" value="DoH"/>
    <property type="match status" value="1"/>
</dbReference>
<dbReference type="PANTHER" id="PTHR10157:SF23">
    <property type="entry name" value="MOXD1 HOMOLOG 1"/>
    <property type="match status" value="1"/>
</dbReference>
<evidence type="ECO:0000256" key="5">
    <source>
        <dbReference type="ARBA" id="ARBA00022729"/>
    </source>
</evidence>
<evidence type="ECO:0000256" key="3">
    <source>
        <dbReference type="ARBA" id="ARBA00010676"/>
    </source>
</evidence>
<evidence type="ECO:0000256" key="4">
    <source>
        <dbReference type="ARBA" id="ARBA00022723"/>
    </source>
</evidence>
<dbReference type="InterPro" id="IPR005018">
    <property type="entry name" value="DOMON_domain"/>
</dbReference>
<keyword evidence="7" id="KW-0186">Copper</keyword>
<dbReference type="GO" id="GO:0006589">
    <property type="term" value="P:octopamine biosynthetic process"/>
    <property type="evidence" value="ECO:0007669"/>
    <property type="project" value="TreeGrafter"/>
</dbReference>
<dbReference type="Pfam" id="PF03351">
    <property type="entry name" value="DOMON"/>
    <property type="match status" value="1"/>
</dbReference>
<keyword evidence="11" id="KW-0325">Glycoprotein</keyword>
<organism evidence="13 14">
    <name type="scientific">Lottia gigantea</name>
    <name type="common">Giant owl limpet</name>
    <dbReference type="NCBI Taxonomy" id="225164"/>
    <lineage>
        <taxon>Eukaryota</taxon>
        <taxon>Metazoa</taxon>
        <taxon>Spiralia</taxon>
        <taxon>Lophotrochozoa</taxon>
        <taxon>Mollusca</taxon>
        <taxon>Gastropoda</taxon>
        <taxon>Patellogastropoda</taxon>
        <taxon>Lottioidea</taxon>
        <taxon>Lottiidae</taxon>
        <taxon>Lottia</taxon>
    </lineage>
</organism>
<evidence type="ECO:0000256" key="10">
    <source>
        <dbReference type="ARBA" id="ARBA00023157"/>
    </source>
</evidence>
<evidence type="ECO:0000259" key="12">
    <source>
        <dbReference type="PROSITE" id="PS50836"/>
    </source>
</evidence>
<protein>
    <recommendedName>
        <fullName evidence="12">DOMON domain-containing protein</fullName>
    </recommendedName>
</protein>
<dbReference type="AlphaFoldDB" id="V3ZDM1"/>
<keyword evidence="6" id="KW-0560">Oxidoreductase</keyword>
<name>V3ZDM1_LOTGI</name>
<sequence>VLDSNGVFELFWKYNNTHITFEAHVKTLGYVGFGLSPHGQMFPADVVIGWVKDGTVHFKDRHSTGHYEPIIDKSQDWILLSGKEENGKTILKFVRKLRTCDKDDRSIEEGTTKVIFSWHPEDPQHETGLPFHGDSNKGAKNLLLLSPAQHRHLPADAIKFDFVNKQTLIPNKDTYYHCTPYRLPKLDKKHHMVMFEPTIEKGHEDFVHHIIVYKCPAHVNYTDAMLANEYECYANDYKHPMELRDCTSSAFLAWAVGGGPMYMPEKVGFPLGDDDDSGVFILETHYNNPTLKSGVIDSSGLRMYYTPTLRKIDGDTLYTGLAVYEMQVIPPGYPKFASTGYCSSECTSKRLGHLPEGIHVFAVFPHSHLLGHAVRNRIVRNGEELMINDDENYDFDYQEARLMNKEFIIKAGDTIKTQCIYKSDDKDHITVGGISTRQEMCIGFLMYYPKVDFGICASIPQYNQYLDDKTQHKPAKLRELLNARDWKNETVRAEFQKVTDETMHVMSCGSHQGYKMVSF</sequence>
<dbReference type="SUPFAM" id="SSF49344">
    <property type="entry name" value="CBD9-like"/>
    <property type="match status" value="1"/>
</dbReference>
<dbReference type="PRINTS" id="PR00767">
    <property type="entry name" value="DBMONOXGNASE"/>
</dbReference>
<dbReference type="InterPro" id="IPR008977">
    <property type="entry name" value="PHM/PNGase_F_dom_sf"/>
</dbReference>
<dbReference type="KEGG" id="lgi:LOTGIDRAFT_135206"/>
<dbReference type="Gene3D" id="2.60.40.1210">
    <property type="entry name" value="Cellobiose dehydrogenase, cytochrome domain"/>
    <property type="match status" value="1"/>
</dbReference>
<dbReference type="PANTHER" id="PTHR10157">
    <property type="entry name" value="DOPAMINE BETA HYDROXYLASE RELATED"/>
    <property type="match status" value="1"/>
</dbReference>
<dbReference type="Gene3D" id="2.60.120.310">
    <property type="entry name" value="Copper type II, ascorbate-dependent monooxygenase, N-terminal domain"/>
    <property type="match status" value="1"/>
</dbReference>
<keyword evidence="5" id="KW-0732">Signal</keyword>
<dbReference type="InterPro" id="IPR014784">
    <property type="entry name" value="Cu2_ascorb_mOase-like_C"/>
</dbReference>
<dbReference type="GO" id="GO:0004500">
    <property type="term" value="F:dopamine beta-monooxygenase activity"/>
    <property type="evidence" value="ECO:0007669"/>
    <property type="project" value="InterPro"/>
</dbReference>
<gene>
    <name evidence="13" type="ORF">LOTGIDRAFT_135206</name>
</gene>
<dbReference type="InterPro" id="IPR045266">
    <property type="entry name" value="DOH_DOMON"/>
</dbReference>
<accession>V3ZDM1</accession>
<evidence type="ECO:0000256" key="6">
    <source>
        <dbReference type="ARBA" id="ARBA00023002"/>
    </source>
</evidence>
<dbReference type="GO" id="GO:0005615">
    <property type="term" value="C:extracellular space"/>
    <property type="evidence" value="ECO:0007669"/>
    <property type="project" value="TreeGrafter"/>
</dbReference>
<dbReference type="HOGENOM" id="CLU_017939_1_0_1"/>
<dbReference type="GO" id="GO:0042420">
    <property type="term" value="P:dopamine catabolic process"/>
    <property type="evidence" value="ECO:0007669"/>
    <property type="project" value="TreeGrafter"/>
</dbReference>
<keyword evidence="8" id="KW-0503">Monooxygenase</keyword>
<dbReference type="FunFam" id="2.60.40.1210:FF:000001">
    <property type="entry name" value="Monooxygenase, DBH-like 1, like"/>
    <property type="match status" value="1"/>
</dbReference>
<dbReference type="FunFam" id="2.60.120.310:FF:000004">
    <property type="entry name" value="DBH-like monooxygenase protein 1"/>
    <property type="match status" value="1"/>
</dbReference>
<feature type="non-terminal residue" evidence="13">
    <location>
        <position position="1"/>
    </location>
</feature>
<keyword evidence="14" id="KW-1185">Reference proteome</keyword>
<evidence type="ECO:0000313" key="14">
    <source>
        <dbReference type="Proteomes" id="UP000030746"/>
    </source>
</evidence>